<dbReference type="AlphaFoldDB" id="A0A179DA14"/>
<accession>A0A179DA14</accession>
<dbReference type="EMBL" id="LWHJ01000033">
    <property type="protein sequence ID" value="OAQ37885.1"/>
    <property type="molecule type" value="Genomic_DNA"/>
</dbReference>
<dbReference type="InterPro" id="IPR050738">
    <property type="entry name" value="Sulfatase"/>
</dbReference>
<organism evidence="8 9">
    <name type="scientific">Pedobacter psychrophilus</name>
    <dbReference type="NCBI Taxonomy" id="1826909"/>
    <lineage>
        <taxon>Bacteria</taxon>
        <taxon>Pseudomonadati</taxon>
        <taxon>Bacteroidota</taxon>
        <taxon>Sphingobacteriia</taxon>
        <taxon>Sphingobacteriales</taxon>
        <taxon>Sphingobacteriaceae</taxon>
        <taxon>Pedobacter</taxon>
    </lineage>
</organism>
<evidence type="ECO:0000259" key="7">
    <source>
        <dbReference type="Pfam" id="PF00884"/>
    </source>
</evidence>
<evidence type="ECO:0000313" key="8">
    <source>
        <dbReference type="EMBL" id="OAQ37885.1"/>
    </source>
</evidence>
<keyword evidence="4" id="KW-0732">Signal</keyword>
<dbReference type="InterPro" id="IPR017850">
    <property type="entry name" value="Alkaline_phosphatase_core_sf"/>
</dbReference>
<evidence type="ECO:0000256" key="4">
    <source>
        <dbReference type="ARBA" id="ARBA00022729"/>
    </source>
</evidence>
<keyword evidence="9" id="KW-1185">Reference proteome</keyword>
<dbReference type="SUPFAM" id="SSF53649">
    <property type="entry name" value="Alkaline phosphatase-like"/>
    <property type="match status" value="1"/>
</dbReference>
<keyword evidence="6" id="KW-0106">Calcium</keyword>
<protein>
    <recommendedName>
        <fullName evidence="7">Sulfatase N-terminal domain-containing protein</fullName>
    </recommendedName>
</protein>
<comment type="cofactor">
    <cofactor evidence="1">
        <name>Ca(2+)</name>
        <dbReference type="ChEBI" id="CHEBI:29108"/>
    </cofactor>
</comment>
<dbReference type="PANTHER" id="PTHR42693:SF42">
    <property type="entry name" value="ARYLSULFATASE G"/>
    <property type="match status" value="1"/>
</dbReference>
<dbReference type="Gene3D" id="3.30.1120.10">
    <property type="match status" value="1"/>
</dbReference>
<feature type="domain" description="Sulfatase N-terminal" evidence="7">
    <location>
        <begin position="1"/>
        <end position="312"/>
    </location>
</feature>
<reference evidence="8 9" key="1">
    <citation type="submission" date="2016-04" db="EMBL/GenBank/DDBJ databases">
        <authorList>
            <person name="Evans L.H."/>
            <person name="Alamgir A."/>
            <person name="Owens N."/>
            <person name="Weber N.D."/>
            <person name="Virtaneva K."/>
            <person name="Barbian K."/>
            <person name="Babar A."/>
            <person name="Rosenke K."/>
        </authorList>
    </citation>
    <scope>NUCLEOTIDE SEQUENCE [LARGE SCALE GENOMIC DNA]</scope>
    <source>
        <strain evidence="8 9">CCM 8644</strain>
    </source>
</reference>
<dbReference type="PANTHER" id="PTHR42693">
    <property type="entry name" value="ARYLSULFATASE FAMILY MEMBER"/>
    <property type="match status" value="1"/>
</dbReference>
<gene>
    <name evidence="8" type="ORF">A5893_16875</name>
</gene>
<keyword evidence="5" id="KW-0378">Hydrolase</keyword>
<name>A0A179DA14_9SPHI</name>
<dbReference type="GO" id="GO:0046872">
    <property type="term" value="F:metal ion binding"/>
    <property type="evidence" value="ECO:0007669"/>
    <property type="project" value="UniProtKB-KW"/>
</dbReference>
<dbReference type="STRING" id="1826909.A5893_16875"/>
<reference evidence="8 9" key="2">
    <citation type="submission" date="2016-06" db="EMBL/GenBank/DDBJ databases">
        <title>Pedobacter psychrophilus sp. nov., isolated from Antarctic fragmentary rock.</title>
        <authorList>
            <person name="Svec P."/>
        </authorList>
    </citation>
    <scope>NUCLEOTIDE SEQUENCE [LARGE SCALE GENOMIC DNA]</scope>
    <source>
        <strain evidence="8 9">CCM 8644</strain>
    </source>
</reference>
<proteinExistence type="inferred from homology"/>
<dbReference type="CDD" id="cd16144">
    <property type="entry name" value="ARS_like"/>
    <property type="match status" value="1"/>
</dbReference>
<keyword evidence="3" id="KW-0479">Metal-binding</keyword>
<sequence length="432" mass="49266">MGRQDLSTYGSDFYKTPAIDKLADGVKFTNAYSACTVCSPTRAALMTGKYPARLHVTDWIKGKNMPWAKLAVPDWTMHLDLKEKTIAESLKEVGYKTWHVGKWHLGDEEKYWPQNQGFDVNIAGNFKGSPIKNDKSNGYFSPYGLEMIEDGPTGEYLTDRLTNEAINLIKKRPKNQPFFLNLAHYAVHTPIQGKEEKIKKYQALLKGANPQKNPEYAAMIESVDESIARVMKTLEEEKLLENTFIVFATDNGALAPISTSKPFKEGKGWAYEGGTRTPLLIYWKGKIESKKVIDEPAITMDIYSTIMSLAGAKEPENVDGKSLLPVITENKQYDRPLFWHYPHYHLDKPHGSVRYGDWKLIQYFEDMHYELYNLKTDIGETRNLSKEQPEKVNELGMLMINWRKEVNAQMPSINSNYIPEKANKKGAYSGIE</sequence>
<dbReference type="InterPro" id="IPR000917">
    <property type="entry name" value="Sulfatase_N"/>
</dbReference>
<evidence type="ECO:0000256" key="6">
    <source>
        <dbReference type="ARBA" id="ARBA00022837"/>
    </source>
</evidence>
<dbReference type="Proteomes" id="UP000078459">
    <property type="component" value="Unassembled WGS sequence"/>
</dbReference>
<evidence type="ECO:0000256" key="3">
    <source>
        <dbReference type="ARBA" id="ARBA00022723"/>
    </source>
</evidence>
<dbReference type="PROSITE" id="PS00149">
    <property type="entry name" value="SULFATASE_2"/>
    <property type="match status" value="1"/>
</dbReference>
<dbReference type="InterPro" id="IPR024607">
    <property type="entry name" value="Sulfatase_CS"/>
</dbReference>
<evidence type="ECO:0000256" key="1">
    <source>
        <dbReference type="ARBA" id="ARBA00001913"/>
    </source>
</evidence>
<comment type="caution">
    <text evidence="8">The sequence shown here is derived from an EMBL/GenBank/DDBJ whole genome shotgun (WGS) entry which is preliminary data.</text>
</comment>
<evidence type="ECO:0000256" key="5">
    <source>
        <dbReference type="ARBA" id="ARBA00022801"/>
    </source>
</evidence>
<dbReference type="GO" id="GO:0004065">
    <property type="term" value="F:arylsulfatase activity"/>
    <property type="evidence" value="ECO:0007669"/>
    <property type="project" value="TreeGrafter"/>
</dbReference>
<evidence type="ECO:0000313" key="9">
    <source>
        <dbReference type="Proteomes" id="UP000078459"/>
    </source>
</evidence>
<dbReference type="Pfam" id="PF00884">
    <property type="entry name" value="Sulfatase"/>
    <property type="match status" value="1"/>
</dbReference>
<dbReference type="Gene3D" id="3.40.720.10">
    <property type="entry name" value="Alkaline Phosphatase, subunit A"/>
    <property type="match status" value="1"/>
</dbReference>
<comment type="similarity">
    <text evidence="2">Belongs to the sulfatase family.</text>
</comment>
<evidence type="ECO:0000256" key="2">
    <source>
        <dbReference type="ARBA" id="ARBA00008779"/>
    </source>
</evidence>